<name>A0A3M9Y4I6_9PEZI</name>
<dbReference type="Proteomes" id="UP000267145">
    <property type="component" value="Unassembled WGS sequence"/>
</dbReference>
<protein>
    <submittedName>
        <fullName evidence="1">Uncharacterized protein</fullName>
    </submittedName>
</protein>
<reference evidence="1 2" key="1">
    <citation type="submission" date="2018-10" db="EMBL/GenBank/DDBJ databases">
        <title>Genome sequence of Verticillium nonalfalfae VnAa140.</title>
        <authorList>
            <person name="Stajich J.E."/>
            <person name="Kasson M.T."/>
        </authorList>
    </citation>
    <scope>NUCLEOTIDE SEQUENCE [LARGE SCALE GENOMIC DNA]</scope>
    <source>
        <strain evidence="1 2">VnAa140</strain>
    </source>
</reference>
<comment type="caution">
    <text evidence="1">The sequence shown here is derived from an EMBL/GenBank/DDBJ whole genome shotgun (WGS) entry which is preliminary data.</text>
</comment>
<dbReference type="EMBL" id="RBVV01000083">
    <property type="protein sequence ID" value="RNJ55204.1"/>
    <property type="molecule type" value="Genomic_DNA"/>
</dbReference>
<keyword evidence="2" id="KW-1185">Reference proteome</keyword>
<organism evidence="1 2">
    <name type="scientific">Verticillium nonalfalfae</name>
    <dbReference type="NCBI Taxonomy" id="1051616"/>
    <lineage>
        <taxon>Eukaryota</taxon>
        <taxon>Fungi</taxon>
        <taxon>Dikarya</taxon>
        <taxon>Ascomycota</taxon>
        <taxon>Pezizomycotina</taxon>
        <taxon>Sordariomycetes</taxon>
        <taxon>Hypocreomycetidae</taxon>
        <taxon>Glomerellales</taxon>
        <taxon>Plectosphaerellaceae</taxon>
        <taxon>Verticillium</taxon>
    </lineage>
</organism>
<dbReference type="AlphaFoldDB" id="A0A3M9Y4I6"/>
<evidence type="ECO:0000313" key="2">
    <source>
        <dbReference type="Proteomes" id="UP000267145"/>
    </source>
</evidence>
<gene>
    <name evidence="1" type="ORF">D7B24_008901</name>
</gene>
<proteinExistence type="predicted"/>
<evidence type="ECO:0000313" key="1">
    <source>
        <dbReference type="EMBL" id="RNJ55204.1"/>
    </source>
</evidence>
<dbReference type="RefSeq" id="XP_028493362.1">
    <property type="nucleotide sequence ID" value="XM_028642983.1"/>
</dbReference>
<accession>A0A3M9Y4I6</accession>
<sequence length="100" mass="10987">MTVHHLIALGEHLRGPSSVESLRADYLQAGVSKGYWKIAPKHPDINPADTEAFGTAFVSSLLLTLPWRDAERFGRVVRPVFEVKFAGLDEFLAEVGVEGP</sequence>
<dbReference type="GeneID" id="39612590"/>